<evidence type="ECO:0000313" key="2">
    <source>
        <dbReference type="EMBL" id="GAA3681976.1"/>
    </source>
</evidence>
<gene>
    <name evidence="2" type="ORF">GCM10023081_20090</name>
</gene>
<protein>
    <submittedName>
        <fullName evidence="2">Uncharacterized protein</fullName>
    </submittedName>
</protein>
<sequence length="65" mass="7463">MNENVNRKIPSGVAKAKPWTNRADELLQDPDAYYEAAEKKAQELAQASVRRPLYRQAARLAHRWA</sequence>
<name>A0ABP7CAX1_9MICC</name>
<evidence type="ECO:0000313" key="3">
    <source>
        <dbReference type="Proteomes" id="UP001500752"/>
    </source>
</evidence>
<evidence type="ECO:0000256" key="1">
    <source>
        <dbReference type="SAM" id="MobiDB-lite"/>
    </source>
</evidence>
<reference evidence="3" key="1">
    <citation type="journal article" date="2019" name="Int. J. Syst. Evol. Microbiol.">
        <title>The Global Catalogue of Microorganisms (GCM) 10K type strain sequencing project: providing services to taxonomists for standard genome sequencing and annotation.</title>
        <authorList>
            <consortium name="The Broad Institute Genomics Platform"/>
            <consortium name="The Broad Institute Genome Sequencing Center for Infectious Disease"/>
            <person name="Wu L."/>
            <person name="Ma J."/>
        </authorList>
    </citation>
    <scope>NUCLEOTIDE SEQUENCE [LARGE SCALE GENOMIC DNA]</scope>
    <source>
        <strain evidence="3">JCM 30742</strain>
    </source>
</reference>
<accession>A0ABP7CAX1</accession>
<dbReference type="RefSeq" id="WP_345150483.1">
    <property type="nucleotide sequence ID" value="NZ_BAABEO010000012.1"/>
</dbReference>
<feature type="region of interest" description="Disordered" evidence="1">
    <location>
        <begin position="1"/>
        <end position="22"/>
    </location>
</feature>
<keyword evidence="3" id="KW-1185">Reference proteome</keyword>
<comment type="caution">
    <text evidence="2">The sequence shown here is derived from an EMBL/GenBank/DDBJ whole genome shotgun (WGS) entry which is preliminary data.</text>
</comment>
<dbReference type="Proteomes" id="UP001500752">
    <property type="component" value="Unassembled WGS sequence"/>
</dbReference>
<organism evidence="2 3">
    <name type="scientific">Arthrobacter ginkgonis</name>
    <dbReference type="NCBI Taxonomy" id="1630594"/>
    <lineage>
        <taxon>Bacteria</taxon>
        <taxon>Bacillati</taxon>
        <taxon>Actinomycetota</taxon>
        <taxon>Actinomycetes</taxon>
        <taxon>Micrococcales</taxon>
        <taxon>Micrococcaceae</taxon>
        <taxon>Arthrobacter</taxon>
    </lineage>
</organism>
<proteinExistence type="predicted"/>
<dbReference type="EMBL" id="BAABEO010000012">
    <property type="protein sequence ID" value="GAA3681976.1"/>
    <property type="molecule type" value="Genomic_DNA"/>
</dbReference>